<dbReference type="PANTHER" id="PTHR42709:SF6">
    <property type="entry name" value="UNDECAPRENYL PHOSPHATE TRANSPORTER A"/>
    <property type="match status" value="1"/>
</dbReference>
<dbReference type="AlphaFoldDB" id="A5D0T2"/>
<dbReference type="InterPro" id="IPR032816">
    <property type="entry name" value="VTT_dom"/>
</dbReference>
<dbReference type="HOGENOM" id="CLU_044208_1_2_9"/>
<dbReference type="STRING" id="370438.PTH_1973"/>
<feature type="domain" description="VTT" evidence="8">
    <location>
        <begin position="43"/>
        <end position="168"/>
    </location>
</feature>
<reference evidence="10" key="1">
    <citation type="journal article" date="2008" name="Genome Res.">
        <title>The genome of Pelotomaculum thermopropionicum reveals niche-associated evolution in anaerobic microbiota.</title>
        <authorList>
            <person name="Kosaka T."/>
            <person name="Kato S."/>
            <person name="Shimoyama T."/>
            <person name="Ishii S."/>
            <person name="Abe T."/>
            <person name="Watanabe K."/>
        </authorList>
    </citation>
    <scope>NUCLEOTIDE SEQUENCE [LARGE SCALE GENOMIC DNA]</scope>
    <source>
        <strain evidence="10">DSM 13744 / JCM 10971 / SI</strain>
    </source>
</reference>
<evidence type="ECO:0000256" key="3">
    <source>
        <dbReference type="ARBA" id="ARBA00022475"/>
    </source>
</evidence>
<evidence type="ECO:0000259" key="8">
    <source>
        <dbReference type="Pfam" id="PF09335"/>
    </source>
</evidence>
<keyword evidence="5 7" id="KW-1133">Transmembrane helix</keyword>
<evidence type="ECO:0000256" key="6">
    <source>
        <dbReference type="ARBA" id="ARBA00023136"/>
    </source>
</evidence>
<dbReference type="InterPro" id="IPR051311">
    <property type="entry name" value="DedA_domain"/>
</dbReference>
<evidence type="ECO:0000313" key="10">
    <source>
        <dbReference type="Proteomes" id="UP000006556"/>
    </source>
</evidence>
<protein>
    <submittedName>
        <fullName evidence="9">Uncharacterized membrane-associated protein</fullName>
    </submittedName>
</protein>
<evidence type="ECO:0000256" key="7">
    <source>
        <dbReference type="SAM" id="Phobius"/>
    </source>
</evidence>
<sequence>MWGEIGLTELIEEIVKIITGAIAAMGYWGIAIGMAIESANIPLPSEVILPFGGYLVSTGKLEFYRTVLAGTVGGTVGSALSYYLGLRGGRPFLVKYGRYFGFSVKHLELAERWFERYGEATTFFTRLMPIVRTFISLPAGIAGMNFKKFIVYTFLGSLPWSLLLTYIGLKLGQNWKSIETWFHKLDVAVILCLAAVILYLWYRRKNLF</sequence>
<feature type="transmembrane region" description="Helical" evidence="7">
    <location>
        <begin position="21"/>
        <end position="43"/>
    </location>
</feature>
<dbReference type="Pfam" id="PF09335">
    <property type="entry name" value="VTT_dom"/>
    <property type="match status" value="1"/>
</dbReference>
<proteinExistence type="inferred from homology"/>
<keyword evidence="3" id="KW-1003">Cell membrane</keyword>
<evidence type="ECO:0000256" key="2">
    <source>
        <dbReference type="ARBA" id="ARBA00010792"/>
    </source>
</evidence>
<feature type="transmembrane region" description="Helical" evidence="7">
    <location>
        <begin position="63"/>
        <end position="85"/>
    </location>
</feature>
<feature type="transmembrane region" description="Helical" evidence="7">
    <location>
        <begin position="181"/>
        <end position="202"/>
    </location>
</feature>
<evidence type="ECO:0000256" key="1">
    <source>
        <dbReference type="ARBA" id="ARBA00004651"/>
    </source>
</evidence>
<dbReference type="KEGG" id="pth:PTH_1973"/>
<feature type="transmembrane region" description="Helical" evidence="7">
    <location>
        <begin position="149"/>
        <end position="169"/>
    </location>
</feature>
<keyword evidence="4 7" id="KW-0812">Transmembrane</keyword>
<evidence type="ECO:0000313" key="9">
    <source>
        <dbReference type="EMBL" id="BAF60154.1"/>
    </source>
</evidence>
<evidence type="ECO:0000256" key="5">
    <source>
        <dbReference type="ARBA" id="ARBA00022989"/>
    </source>
</evidence>
<name>A5D0T2_PELTS</name>
<comment type="similarity">
    <text evidence="2">Belongs to the DedA family.</text>
</comment>
<organism evidence="9 10">
    <name type="scientific">Pelotomaculum thermopropionicum (strain DSM 13744 / JCM 10971 / SI)</name>
    <dbReference type="NCBI Taxonomy" id="370438"/>
    <lineage>
        <taxon>Bacteria</taxon>
        <taxon>Bacillati</taxon>
        <taxon>Bacillota</taxon>
        <taxon>Clostridia</taxon>
        <taxon>Eubacteriales</taxon>
        <taxon>Desulfotomaculaceae</taxon>
        <taxon>Pelotomaculum</taxon>
    </lineage>
</organism>
<dbReference type="EMBL" id="AP009389">
    <property type="protein sequence ID" value="BAF60154.1"/>
    <property type="molecule type" value="Genomic_DNA"/>
</dbReference>
<accession>A5D0T2</accession>
<dbReference type="GO" id="GO:0005886">
    <property type="term" value="C:plasma membrane"/>
    <property type="evidence" value="ECO:0007669"/>
    <property type="project" value="UniProtKB-SubCell"/>
</dbReference>
<gene>
    <name evidence="9" type="primary">DedA</name>
    <name evidence="9" type="ordered locus">PTH_1973</name>
</gene>
<keyword evidence="6 7" id="KW-0472">Membrane</keyword>
<dbReference type="Proteomes" id="UP000006556">
    <property type="component" value="Chromosome"/>
</dbReference>
<dbReference type="PANTHER" id="PTHR42709">
    <property type="entry name" value="ALKALINE PHOSPHATASE LIKE PROTEIN"/>
    <property type="match status" value="1"/>
</dbReference>
<evidence type="ECO:0000256" key="4">
    <source>
        <dbReference type="ARBA" id="ARBA00022692"/>
    </source>
</evidence>
<dbReference type="eggNOG" id="COG0586">
    <property type="taxonomic scope" value="Bacteria"/>
</dbReference>
<comment type="subcellular location">
    <subcellularLocation>
        <location evidence="1">Cell membrane</location>
        <topology evidence="1">Multi-pass membrane protein</topology>
    </subcellularLocation>
</comment>
<keyword evidence="10" id="KW-1185">Reference proteome</keyword>